<proteinExistence type="predicted"/>
<accession>A0A8J6TAB9</accession>
<dbReference type="CDD" id="cd00038">
    <property type="entry name" value="CAP_ED"/>
    <property type="match status" value="1"/>
</dbReference>
<feature type="compositionally biased region" description="Low complexity" evidence="1">
    <location>
        <begin position="169"/>
        <end position="180"/>
    </location>
</feature>
<dbReference type="Gene3D" id="1.10.3210.10">
    <property type="entry name" value="Hypothetical protein af1432"/>
    <property type="match status" value="1"/>
</dbReference>
<dbReference type="InterPro" id="IPR000595">
    <property type="entry name" value="cNMP-bd_dom"/>
</dbReference>
<evidence type="ECO:0000259" key="2">
    <source>
        <dbReference type="PROSITE" id="PS50042"/>
    </source>
</evidence>
<dbReference type="PROSITE" id="PS51833">
    <property type="entry name" value="HDOD"/>
    <property type="match status" value="1"/>
</dbReference>
<protein>
    <submittedName>
        <fullName evidence="4">HDOD domain-containing protein</fullName>
    </submittedName>
</protein>
<evidence type="ECO:0000256" key="1">
    <source>
        <dbReference type="SAM" id="MobiDB-lite"/>
    </source>
</evidence>
<dbReference type="PANTHER" id="PTHR23011:SF28">
    <property type="entry name" value="CYCLIC NUCLEOTIDE-BINDING DOMAIN CONTAINING PROTEIN"/>
    <property type="match status" value="1"/>
</dbReference>
<dbReference type="SUPFAM" id="SSF51206">
    <property type="entry name" value="cAMP-binding domain-like"/>
    <property type="match status" value="1"/>
</dbReference>
<dbReference type="SMART" id="SM00100">
    <property type="entry name" value="cNMP"/>
    <property type="match status" value="1"/>
</dbReference>
<dbReference type="Gene3D" id="2.60.120.10">
    <property type="entry name" value="Jelly Rolls"/>
    <property type="match status" value="1"/>
</dbReference>
<dbReference type="Proteomes" id="UP000614424">
    <property type="component" value="Unassembled WGS sequence"/>
</dbReference>
<gene>
    <name evidence="4" type="ORF">H8E41_00185</name>
</gene>
<name>A0A8J6TAB9_9BACT</name>
<reference evidence="4 5" key="1">
    <citation type="submission" date="2020-08" db="EMBL/GenBank/DDBJ databases">
        <title>Bridging the membrane lipid divide: bacteria of the FCB group superphylum have the potential to synthesize archaeal ether lipids.</title>
        <authorList>
            <person name="Villanueva L."/>
            <person name="Von Meijenfeldt F.A.B."/>
            <person name="Westbye A.B."/>
            <person name="Yadav S."/>
            <person name="Hopmans E.C."/>
            <person name="Dutilh B.E."/>
            <person name="Sinninghe Damste J.S."/>
        </authorList>
    </citation>
    <scope>NUCLEOTIDE SEQUENCE [LARGE SCALE GENOMIC DNA]</scope>
    <source>
        <strain evidence="4">NIOZ-UU47</strain>
    </source>
</reference>
<dbReference type="Pfam" id="PF08668">
    <property type="entry name" value="HDOD"/>
    <property type="match status" value="1"/>
</dbReference>
<feature type="domain" description="HDOD" evidence="3">
    <location>
        <begin position="227"/>
        <end position="344"/>
    </location>
</feature>
<dbReference type="EMBL" id="JACNJZ010000013">
    <property type="protein sequence ID" value="MBC8316294.1"/>
    <property type="molecule type" value="Genomic_DNA"/>
</dbReference>
<feature type="region of interest" description="Disordered" evidence="1">
    <location>
        <begin position="158"/>
        <end position="187"/>
    </location>
</feature>
<dbReference type="AlphaFoldDB" id="A0A8J6TAB9"/>
<dbReference type="InterPro" id="IPR013976">
    <property type="entry name" value="HDOD"/>
</dbReference>
<dbReference type="PROSITE" id="PS50042">
    <property type="entry name" value="CNMP_BINDING_3"/>
    <property type="match status" value="1"/>
</dbReference>
<comment type="caution">
    <text evidence="4">The sequence shown here is derived from an EMBL/GenBank/DDBJ whole genome shotgun (WGS) entry which is preliminary data.</text>
</comment>
<dbReference type="InterPro" id="IPR018490">
    <property type="entry name" value="cNMP-bd_dom_sf"/>
</dbReference>
<feature type="domain" description="Cyclic nucleotide-binding" evidence="2">
    <location>
        <begin position="23"/>
        <end position="119"/>
    </location>
</feature>
<evidence type="ECO:0000259" key="3">
    <source>
        <dbReference type="PROSITE" id="PS51833"/>
    </source>
</evidence>
<evidence type="ECO:0000313" key="4">
    <source>
        <dbReference type="EMBL" id="MBC8316294.1"/>
    </source>
</evidence>
<feature type="non-terminal residue" evidence="4">
    <location>
        <position position="344"/>
    </location>
</feature>
<dbReference type="SUPFAM" id="SSF109604">
    <property type="entry name" value="HD-domain/PDEase-like"/>
    <property type="match status" value="1"/>
</dbReference>
<dbReference type="PANTHER" id="PTHR23011">
    <property type="entry name" value="CYCLIC NUCLEOTIDE-BINDING DOMAIN CONTAINING PROTEIN"/>
    <property type="match status" value="1"/>
</dbReference>
<sequence length="344" mass="38435">MPQKKKTEDISLNQARFLKKIDFFQDFDDNELKQLLSVSRWLKVVPGTRIIKEDATERVLYILAKGTVSVYMTINDKGQTKELTRLQTGATFGEMAFVSESKRTAGVESVDECFLLRVEPDILGNASVFLQLKFYRRFCEILVGRLIATNKKIIASPAQSEKKEEAIQPVPSSAVSPAPKSRSKPAKSIKTTCLRDKVDISALPPVPEEKTIGRTKIKRRIQENINVIINPTLTGQLSSFVKGDSNDTREFSKLLSLDPALAAKVLQVANSSFFRRTTSVNSIPHALITVGVDHIKKVIEDEVLKTVGENHLFQGFFSLTSSYWQHAIVVGRIAELLKDTISLQ</sequence>
<organism evidence="4 5">
    <name type="scientific">Candidatus Desulfobia pelagia</name>
    <dbReference type="NCBI Taxonomy" id="2841692"/>
    <lineage>
        <taxon>Bacteria</taxon>
        <taxon>Pseudomonadati</taxon>
        <taxon>Thermodesulfobacteriota</taxon>
        <taxon>Desulfobulbia</taxon>
        <taxon>Desulfobulbales</taxon>
        <taxon>Desulfobulbaceae</taxon>
        <taxon>Candidatus Desulfobia</taxon>
    </lineage>
</organism>
<evidence type="ECO:0000313" key="5">
    <source>
        <dbReference type="Proteomes" id="UP000614424"/>
    </source>
</evidence>
<dbReference type="Pfam" id="PF00027">
    <property type="entry name" value="cNMP_binding"/>
    <property type="match status" value="1"/>
</dbReference>
<dbReference type="InterPro" id="IPR014710">
    <property type="entry name" value="RmlC-like_jellyroll"/>
</dbReference>